<dbReference type="AlphaFoldDB" id="A0A5N6NZA3"/>
<keyword evidence="2" id="KW-1185">Reference proteome</keyword>
<proteinExistence type="predicted"/>
<gene>
    <name evidence="1" type="ORF">E3N88_16003</name>
</gene>
<sequence length="115" mass="12192">MVTLVLLTQATLHVRWYSKSDKELSSVPPHVVLASSKCGSTKRATGMLFRSACFGNSAATGSVDSESVGTICSFSSNASIDGDDSDVISKLRVLSMCTIMYASSTNTKHYVLCGD</sequence>
<reference evidence="1 2" key="1">
    <citation type="submission" date="2019-05" db="EMBL/GenBank/DDBJ databases">
        <title>Mikania micrantha, genome provides insights into the molecular mechanism of rapid growth.</title>
        <authorList>
            <person name="Liu B."/>
        </authorList>
    </citation>
    <scope>NUCLEOTIDE SEQUENCE [LARGE SCALE GENOMIC DNA]</scope>
    <source>
        <strain evidence="1">NLD-2019</strain>
        <tissue evidence="1">Leaf</tissue>
    </source>
</reference>
<evidence type="ECO:0000313" key="1">
    <source>
        <dbReference type="EMBL" id="KAD5508300.1"/>
    </source>
</evidence>
<dbReference type="EMBL" id="SZYD01000008">
    <property type="protein sequence ID" value="KAD5508300.1"/>
    <property type="molecule type" value="Genomic_DNA"/>
</dbReference>
<evidence type="ECO:0000313" key="2">
    <source>
        <dbReference type="Proteomes" id="UP000326396"/>
    </source>
</evidence>
<comment type="caution">
    <text evidence="1">The sequence shown here is derived from an EMBL/GenBank/DDBJ whole genome shotgun (WGS) entry which is preliminary data.</text>
</comment>
<accession>A0A5N6NZA3</accession>
<name>A0A5N6NZA3_9ASTR</name>
<organism evidence="1 2">
    <name type="scientific">Mikania micrantha</name>
    <name type="common">bitter vine</name>
    <dbReference type="NCBI Taxonomy" id="192012"/>
    <lineage>
        <taxon>Eukaryota</taxon>
        <taxon>Viridiplantae</taxon>
        <taxon>Streptophyta</taxon>
        <taxon>Embryophyta</taxon>
        <taxon>Tracheophyta</taxon>
        <taxon>Spermatophyta</taxon>
        <taxon>Magnoliopsida</taxon>
        <taxon>eudicotyledons</taxon>
        <taxon>Gunneridae</taxon>
        <taxon>Pentapetalae</taxon>
        <taxon>asterids</taxon>
        <taxon>campanulids</taxon>
        <taxon>Asterales</taxon>
        <taxon>Asteraceae</taxon>
        <taxon>Asteroideae</taxon>
        <taxon>Heliantheae alliance</taxon>
        <taxon>Eupatorieae</taxon>
        <taxon>Mikania</taxon>
    </lineage>
</organism>
<protein>
    <submittedName>
        <fullName evidence="1">Uncharacterized protein</fullName>
    </submittedName>
</protein>
<dbReference type="Proteomes" id="UP000326396">
    <property type="component" value="Linkage Group LG16"/>
</dbReference>